<evidence type="ECO:0000259" key="1">
    <source>
        <dbReference type="Pfam" id="PF09722"/>
    </source>
</evidence>
<comment type="caution">
    <text evidence="3">The sequence shown here is derived from an EMBL/GenBank/DDBJ whole genome shotgun (WGS) entry which is preliminary data.</text>
</comment>
<reference evidence="3 4" key="1">
    <citation type="submission" date="2013-09" db="EMBL/GenBank/DDBJ databases">
        <title>Whole genome shotgun sequence of Novosphingobium tardaugens NBRC 16725.</title>
        <authorList>
            <person name="Isaki S."/>
            <person name="Hosoyama A."/>
            <person name="Tsuchikane K."/>
            <person name="Katsumata H."/>
            <person name="Ando Y."/>
            <person name="Yamazaki S."/>
            <person name="Fujita N."/>
        </authorList>
    </citation>
    <scope>NUCLEOTIDE SEQUENCE [LARGE SCALE GENOMIC DNA]</scope>
    <source>
        <strain evidence="3 4">NBRC 16725</strain>
    </source>
</reference>
<keyword evidence="4" id="KW-1185">Reference proteome</keyword>
<dbReference type="OrthoDB" id="117888at2"/>
<evidence type="ECO:0000259" key="2">
    <source>
        <dbReference type="Pfam" id="PF20432"/>
    </source>
</evidence>
<dbReference type="Pfam" id="PF20432">
    <property type="entry name" value="Xre-like-HTH"/>
    <property type="match status" value="1"/>
</dbReference>
<sequence length="136" mass="15347">MLQEIPRTGAEPHNPQITPAEAQAAARAVINLFARWDLTDDEACQILGGLSARTYARWKKGDIGRIDRDLATRLSLLLGMHKALRYLYRDADQAYAWVKKPNTAFFGRRALDVMLDGSIFAVQRVRAYLDAERGGW</sequence>
<protein>
    <submittedName>
        <fullName evidence="3">Uncharacterized protein</fullName>
    </submittedName>
</protein>
<gene>
    <name evidence="3" type="ORF">NT2_12_00600</name>
</gene>
<evidence type="ECO:0000313" key="4">
    <source>
        <dbReference type="Proteomes" id="UP000016568"/>
    </source>
</evidence>
<dbReference type="eggNOG" id="COG5642">
    <property type="taxonomic scope" value="Bacteria"/>
</dbReference>
<accession>U2YBE9</accession>
<name>U2YBE9_9SPHN</name>
<dbReference type="KEGG" id="ntd:EGO55_10910"/>
<evidence type="ECO:0000313" key="3">
    <source>
        <dbReference type="EMBL" id="GAD50796.1"/>
    </source>
</evidence>
<feature type="domain" description="Antitoxin Xre-like helix-turn-helix" evidence="2">
    <location>
        <begin position="16"/>
        <end position="79"/>
    </location>
</feature>
<dbReference type="Pfam" id="PF09722">
    <property type="entry name" value="Xre_MbcA_ParS_C"/>
    <property type="match status" value="1"/>
</dbReference>
<dbReference type="InterPro" id="IPR046847">
    <property type="entry name" value="Xre-like_HTH"/>
</dbReference>
<dbReference type="AlphaFoldDB" id="U2YBE9"/>
<dbReference type="GO" id="GO:0003677">
    <property type="term" value="F:DNA binding"/>
    <property type="evidence" value="ECO:0007669"/>
    <property type="project" value="InterPro"/>
</dbReference>
<dbReference type="Proteomes" id="UP000016568">
    <property type="component" value="Unassembled WGS sequence"/>
</dbReference>
<organism evidence="3 4">
    <name type="scientific">Caenibius tardaugens NBRC 16725</name>
    <dbReference type="NCBI Taxonomy" id="1219035"/>
    <lineage>
        <taxon>Bacteria</taxon>
        <taxon>Pseudomonadati</taxon>
        <taxon>Pseudomonadota</taxon>
        <taxon>Alphaproteobacteria</taxon>
        <taxon>Sphingomonadales</taxon>
        <taxon>Erythrobacteraceae</taxon>
        <taxon>Caenibius</taxon>
    </lineage>
</organism>
<dbReference type="RefSeq" id="WP_021691614.1">
    <property type="nucleotide sequence ID" value="NZ_BASZ01000012.1"/>
</dbReference>
<feature type="domain" description="Antitoxin Xre/MbcA/ParS-like toxin-binding" evidence="1">
    <location>
        <begin position="83"/>
        <end position="135"/>
    </location>
</feature>
<dbReference type="EMBL" id="BASZ01000012">
    <property type="protein sequence ID" value="GAD50796.1"/>
    <property type="molecule type" value="Genomic_DNA"/>
</dbReference>
<dbReference type="InterPro" id="IPR024467">
    <property type="entry name" value="Xre/MbcA/ParS-like_toxin-bd"/>
</dbReference>
<proteinExistence type="predicted"/>